<evidence type="ECO:0000256" key="3">
    <source>
        <dbReference type="ARBA" id="ARBA00023125"/>
    </source>
</evidence>
<dbReference type="SUPFAM" id="SSF56349">
    <property type="entry name" value="DNA breaking-rejoining enzymes"/>
    <property type="match status" value="1"/>
</dbReference>
<evidence type="ECO:0000256" key="2">
    <source>
        <dbReference type="ARBA" id="ARBA00022908"/>
    </source>
</evidence>
<dbReference type="PROSITE" id="PS51898">
    <property type="entry name" value="TYR_RECOMBINASE"/>
    <property type="match status" value="1"/>
</dbReference>
<protein>
    <submittedName>
        <fullName evidence="6">Tyrosine-type recombinase/integrase</fullName>
    </submittedName>
</protein>
<dbReference type="InterPro" id="IPR002104">
    <property type="entry name" value="Integrase_catalytic"/>
</dbReference>
<dbReference type="InterPro" id="IPR011010">
    <property type="entry name" value="DNA_brk_join_enz"/>
</dbReference>
<proteinExistence type="inferred from homology"/>
<keyword evidence="3" id="KW-0238">DNA-binding</keyword>
<evidence type="ECO:0000256" key="4">
    <source>
        <dbReference type="ARBA" id="ARBA00023172"/>
    </source>
</evidence>
<organism evidence="6 7">
    <name type="scientific">Pseudomonas carassii</name>
    <dbReference type="NCBI Taxonomy" id="3115855"/>
    <lineage>
        <taxon>Bacteria</taxon>
        <taxon>Pseudomonadati</taxon>
        <taxon>Pseudomonadota</taxon>
        <taxon>Gammaproteobacteria</taxon>
        <taxon>Pseudomonadales</taxon>
        <taxon>Pseudomonadaceae</taxon>
        <taxon>Pseudomonas</taxon>
    </lineage>
</organism>
<dbReference type="Gene3D" id="1.10.443.10">
    <property type="entry name" value="Intergrase catalytic core"/>
    <property type="match status" value="1"/>
</dbReference>
<evidence type="ECO:0000313" key="7">
    <source>
        <dbReference type="Proteomes" id="UP001354227"/>
    </source>
</evidence>
<name>A0ABU7H6M6_9PSED</name>
<gene>
    <name evidence="6" type="ORF">V0R62_00945</name>
</gene>
<dbReference type="Gene3D" id="1.10.150.130">
    <property type="match status" value="1"/>
</dbReference>
<keyword evidence="2" id="KW-0229">DNA integration</keyword>
<dbReference type="RefSeq" id="WP_330102351.1">
    <property type="nucleotide sequence ID" value="NZ_JAZDCT010000001.1"/>
</dbReference>
<keyword evidence="7" id="KW-1185">Reference proteome</keyword>
<feature type="domain" description="Tyr recombinase" evidence="5">
    <location>
        <begin position="264"/>
        <end position="440"/>
    </location>
</feature>
<dbReference type="InterPro" id="IPR013762">
    <property type="entry name" value="Integrase-like_cat_sf"/>
</dbReference>
<dbReference type="EMBL" id="JAZDCT010000001">
    <property type="protein sequence ID" value="MEE1886216.1"/>
    <property type="molecule type" value="Genomic_DNA"/>
</dbReference>
<sequence>MTKRARMTEMEAYAVKTRKSEPVGSRGRGALLLERKASGAILAFYRERTAATDKRLQLGILVAKNKKPNPGTSERTLDELRAEALRVATESGAVGGLEKYLGLKAEREANAEVERKLLKRKAEEEARRGTFGEMLEAYADHLEQSGKASARKVRSLFRVNVSEFRPALAAKYANEVRPEDIKDLLDAVLERAPKSRGIGNKAKAPNTNMRSTTDELRRYLRTAFNHASASHLAVGKKGNSANRWFAISSNPAALIPTIEDAKGGNTESLEPAELSELLRFLDTLPERKQAIAKTLIYLGGQRIKQLLAVRWDDIGDGTICLLDAKGRKAEAWEHLLPITPRISEIMAPLLADQSGPGPFTAHKDTISRIFSDASKALVAAGKATPFNWQRVRATCETLLAANGVSTDVRAWLLSHGRSGVQAKHYDRFSYLPEKLTALERWGSYLDGLNSGEPEADKNIIVLAKRRKLIRA</sequence>
<accession>A0ABU7H6M6</accession>
<evidence type="ECO:0000256" key="1">
    <source>
        <dbReference type="ARBA" id="ARBA00008857"/>
    </source>
</evidence>
<comment type="similarity">
    <text evidence="1">Belongs to the 'phage' integrase family.</text>
</comment>
<dbReference type="PANTHER" id="PTHR30629:SF2">
    <property type="entry name" value="PROPHAGE INTEGRASE INTS-RELATED"/>
    <property type="match status" value="1"/>
</dbReference>
<dbReference type="InterPro" id="IPR050808">
    <property type="entry name" value="Phage_Integrase"/>
</dbReference>
<reference evidence="6" key="1">
    <citation type="submission" date="2024-01" db="EMBL/GenBank/DDBJ databases">
        <title>Unpublished Manusciprt.</title>
        <authorList>
            <person name="Duman M."/>
            <person name="Valdes E.G."/>
            <person name="Ajmi N."/>
            <person name="Altun S."/>
            <person name="Saticioglu I.B."/>
        </authorList>
    </citation>
    <scope>NUCLEOTIDE SEQUENCE</scope>
    <source>
        <strain evidence="6">137P</strain>
    </source>
</reference>
<evidence type="ECO:0000313" key="6">
    <source>
        <dbReference type="EMBL" id="MEE1886216.1"/>
    </source>
</evidence>
<dbReference type="Proteomes" id="UP001354227">
    <property type="component" value="Unassembled WGS sequence"/>
</dbReference>
<dbReference type="PANTHER" id="PTHR30629">
    <property type="entry name" value="PROPHAGE INTEGRASE"/>
    <property type="match status" value="1"/>
</dbReference>
<comment type="caution">
    <text evidence="6">The sequence shown here is derived from an EMBL/GenBank/DDBJ whole genome shotgun (WGS) entry which is preliminary data.</text>
</comment>
<evidence type="ECO:0000259" key="5">
    <source>
        <dbReference type="PROSITE" id="PS51898"/>
    </source>
</evidence>
<dbReference type="InterPro" id="IPR010998">
    <property type="entry name" value="Integrase_recombinase_N"/>
</dbReference>
<keyword evidence="4" id="KW-0233">DNA recombination</keyword>